<keyword evidence="3" id="KW-1185">Reference proteome</keyword>
<dbReference type="InterPro" id="IPR043899">
    <property type="entry name" value="DUF5789"/>
</dbReference>
<reference evidence="2 3" key="1">
    <citation type="journal article" date="2019" name="Int. J. Syst. Evol. Microbiol.">
        <title>The Global Catalogue of Microorganisms (GCM) 10K type strain sequencing project: providing services to taxonomists for standard genome sequencing and annotation.</title>
        <authorList>
            <consortium name="The Broad Institute Genomics Platform"/>
            <consortium name="The Broad Institute Genome Sequencing Center for Infectious Disease"/>
            <person name="Wu L."/>
            <person name="Ma J."/>
        </authorList>
    </citation>
    <scope>NUCLEOTIDE SEQUENCE [LARGE SCALE GENOMIC DNA]</scope>
    <source>
        <strain evidence="2 3">CGMCC 1.12125</strain>
    </source>
</reference>
<dbReference type="Pfam" id="PF19102">
    <property type="entry name" value="DUF5789"/>
    <property type="match status" value="1"/>
</dbReference>
<accession>A0ABD6CBT6</accession>
<comment type="caution">
    <text evidence="2">The sequence shown here is derived from an EMBL/GenBank/DDBJ whole genome shotgun (WGS) entry which is preliminary data.</text>
</comment>
<sequence length="111" mass="12284">MSGRETDREEGVDFTDIDPILSELAYPTTKDEFVSEYGDQSIARTNADPISVHELFDGTGEDTFESPTEIRQSVLNLMPRESVGRQRYSDRGGAIPEEGPELTEGANNESL</sequence>
<dbReference type="Proteomes" id="UP001597119">
    <property type="component" value="Unassembled WGS sequence"/>
</dbReference>
<gene>
    <name evidence="2" type="ORF">ACFR9U_08415</name>
</gene>
<dbReference type="RefSeq" id="WP_247375523.1">
    <property type="nucleotide sequence ID" value="NZ_JALLGV010000001.1"/>
</dbReference>
<evidence type="ECO:0000256" key="1">
    <source>
        <dbReference type="SAM" id="MobiDB-lite"/>
    </source>
</evidence>
<dbReference type="AlphaFoldDB" id="A0ABD6CBT6"/>
<name>A0ABD6CBT6_9EURY</name>
<protein>
    <recommendedName>
        <fullName evidence="4">DUF2795 domain-containing protein</fullName>
    </recommendedName>
</protein>
<evidence type="ECO:0000313" key="3">
    <source>
        <dbReference type="Proteomes" id="UP001597119"/>
    </source>
</evidence>
<evidence type="ECO:0000313" key="2">
    <source>
        <dbReference type="EMBL" id="MFD1587005.1"/>
    </source>
</evidence>
<organism evidence="2 3">
    <name type="scientific">Halorientalis brevis</name>
    <dbReference type="NCBI Taxonomy" id="1126241"/>
    <lineage>
        <taxon>Archaea</taxon>
        <taxon>Methanobacteriati</taxon>
        <taxon>Methanobacteriota</taxon>
        <taxon>Stenosarchaea group</taxon>
        <taxon>Halobacteria</taxon>
        <taxon>Halobacteriales</taxon>
        <taxon>Haloarculaceae</taxon>
        <taxon>Halorientalis</taxon>
    </lineage>
</organism>
<feature type="region of interest" description="Disordered" evidence="1">
    <location>
        <begin position="76"/>
        <end position="111"/>
    </location>
</feature>
<dbReference type="EMBL" id="JBHUDJ010000003">
    <property type="protein sequence ID" value="MFD1587005.1"/>
    <property type="molecule type" value="Genomic_DNA"/>
</dbReference>
<proteinExistence type="predicted"/>
<evidence type="ECO:0008006" key="4">
    <source>
        <dbReference type="Google" id="ProtNLM"/>
    </source>
</evidence>